<dbReference type="Gene3D" id="1.20.120.350">
    <property type="entry name" value="Voltage-gated potassium channels. Chain C"/>
    <property type="match status" value="1"/>
</dbReference>
<dbReference type="Gene3D" id="1.10.238.10">
    <property type="entry name" value="EF-hand"/>
    <property type="match status" value="1"/>
</dbReference>
<reference evidence="9 10" key="2">
    <citation type="submission" date="2024-05" db="EMBL/GenBank/DDBJ databases">
        <authorList>
            <person name="Chen Y."/>
            <person name="Shah S."/>
            <person name="Dougan E. K."/>
            <person name="Thang M."/>
            <person name="Chan C."/>
        </authorList>
    </citation>
    <scope>NUCLEOTIDE SEQUENCE [LARGE SCALE GENOMIC DNA]</scope>
</reference>
<keyword evidence="5 6" id="KW-0472">Membrane</keyword>
<dbReference type="EMBL" id="CAMXCT020000293">
    <property type="protein sequence ID" value="CAL1130122.1"/>
    <property type="molecule type" value="Genomic_DNA"/>
</dbReference>
<dbReference type="InterPro" id="IPR043203">
    <property type="entry name" value="VGCC_Ca_Na"/>
</dbReference>
<dbReference type="GO" id="GO:0008332">
    <property type="term" value="F:low voltage-gated calcium channel activity"/>
    <property type="evidence" value="ECO:0007669"/>
    <property type="project" value="TreeGrafter"/>
</dbReference>
<feature type="transmembrane region" description="Helical" evidence="6">
    <location>
        <begin position="241"/>
        <end position="260"/>
    </location>
</feature>
<evidence type="ECO:0000313" key="10">
    <source>
        <dbReference type="Proteomes" id="UP001152797"/>
    </source>
</evidence>
<gene>
    <name evidence="8" type="ORF">C1SCF055_LOCUS4942</name>
</gene>
<dbReference type="PANTHER" id="PTHR10037:SF293">
    <property type="entry name" value="EF-HAND DOMAIN-CONTAINING PROTEIN"/>
    <property type="match status" value="1"/>
</dbReference>
<evidence type="ECO:0000313" key="9">
    <source>
        <dbReference type="EMBL" id="CAL4764059.1"/>
    </source>
</evidence>
<evidence type="ECO:0000256" key="2">
    <source>
        <dbReference type="ARBA" id="ARBA00022692"/>
    </source>
</evidence>
<dbReference type="SUPFAM" id="SSF47473">
    <property type="entry name" value="EF-hand"/>
    <property type="match status" value="1"/>
</dbReference>
<evidence type="ECO:0000256" key="1">
    <source>
        <dbReference type="ARBA" id="ARBA00004141"/>
    </source>
</evidence>
<dbReference type="Gene3D" id="1.10.287.70">
    <property type="match status" value="1"/>
</dbReference>
<dbReference type="EMBL" id="CAMXCT010000293">
    <property type="protein sequence ID" value="CAI3976747.1"/>
    <property type="molecule type" value="Genomic_DNA"/>
</dbReference>
<dbReference type="EMBL" id="CAMXCT030000293">
    <property type="protein sequence ID" value="CAL4764059.1"/>
    <property type="molecule type" value="Genomic_DNA"/>
</dbReference>
<dbReference type="GO" id="GO:0070509">
    <property type="term" value="P:calcium ion import"/>
    <property type="evidence" value="ECO:0007669"/>
    <property type="project" value="TreeGrafter"/>
</dbReference>
<comment type="caution">
    <text evidence="8">The sequence shown here is derived from an EMBL/GenBank/DDBJ whole genome shotgun (WGS) entry which is preliminary data.</text>
</comment>
<keyword evidence="2 6" id="KW-0812">Transmembrane</keyword>
<feature type="domain" description="EF-hand" evidence="7">
    <location>
        <begin position="329"/>
        <end position="364"/>
    </location>
</feature>
<feature type="transmembrane region" description="Helical" evidence="6">
    <location>
        <begin position="174"/>
        <end position="195"/>
    </location>
</feature>
<reference evidence="8" key="1">
    <citation type="submission" date="2022-10" db="EMBL/GenBank/DDBJ databases">
        <authorList>
            <person name="Chen Y."/>
            <person name="Dougan E. K."/>
            <person name="Chan C."/>
            <person name="Rhodes N."/>
            <person name="Thang M."/>
        </authorList>
    </citation>
    <scope>NUCLEOTIDE SEQUENCE</scope>
</reference>
<name>A0A9P1FJY4_9DINO</name>
<dbReference type="GO" id="GO:0005509">
    <property type="term" value="F:calcium ion binding"/>
    <property type="evidence" value="ECO:0007669"/>
    <property type="project" value="InterPro"/>
</dbReference>
<dbReference type="SUPFAM" id="SSF81324">
    <property type="entry name" value="Voltage-gated potassium channels"/>
    <property type="match status" value="1"/>
</dbReference>
<comment type="subcellular location">
    <subcellularLocation>
        <location evidence="1">Membrane</location>
        <topology evidence="1">Multi-pass membrane protein</topology>
    </subcellularLocation>
</comment>
<sequence>MSFARSLARRVVTSPFFVYAVTFVIVFNLVILGIEVDVSATLGQNDIPSWFTVCNGVVVALFTAELLLNLYAQGCRSFFCGRERWWNLFDLLIIVLSLLESALDLWVAAANSAGQSQPVSPSHLRFARSVRLARALRGIRVMRLLRYVSPLRILVLSIMSGLEIRLASSMASLMWTLVLLLLLFYSFGVLFTQLVTDECRIQAVLLTEDVNSIPKCSNEYATLFMAITGGMDWQDSMRKDISILAVLCLVMILGRVIQLASQPKAMETTSADKDLAVMKQLQKYNAQVEDLRSLFTEISGGEHHEVSIEQLRTAMTIPRFRAFLQELGIDGGEVGVLFKLLDADANGLVERDEFVKGCMNLIGTAKSLHLARMSYENKVHLGSDSRWQL</sequence>
<dbReference type="InterPro" id="IPR027359">
    <property type="entry name" value="Volt_channel_dom_sf"/>
</dbReference>
<dbReference type="GO" id="GO:0005248">
    <property type="term" value="F:voltage-gated sodium channel activity"/>
    <property type="evidence" value="ECO:0007669"/>
    <property type="project" value="TreeGrafter"/>
</dbReference>
<feature type="transmembrane region" description="Helical" evidence="6">
    <location>
        <begin position="12"/>
        <end position="34"/>
    </location>
</feature>
<dbReference type="Proteomes" id="UP001152797">
    <property type="component" value="Unassembled WGS sequence"/>
</dbReference>
<accession>A0A9P1FJY4</accession>
<evidence type="ECO:0000259" key="7">
    <source>
        <dbReference type="PROSITE" id="PS50222"/>
    </source>
</evidence>
<protein>
    <submittedName>
        <fullName evidence="9">Voltage-dependent L-type calcium channel subunit alpha-1S (FGalpha1S) (Voltage-gated calcium channel subunit alpha Cav1.1)</fullName>
    </submittedName>
</protein>
<keyword evidence="3" id="KW-0106">Calcium</keyword>
<evidence type="ECO:0000256" key="4">
    <source>
        <dbReference type="ARBA" id="ARBA00022989"/>
    </source>
</evidence>
<dbReference type="PANTHER" id="PTHR10037">
    <property type="entry name" value="VOLTAGE-GATED CATION CHANNEL CALCIUM AND SODIUM"/>
    <property type="match status" value="1"/>
</dbReference>
<dbReference type="OrthoDB" id="420755at2759"/>
<organism evidence="8">
    <name type="scientific">Cladocopium goreaui</name>
    <dbReference type="NCBI Taxonomy" id="2562237"/>
    <lineage>
        <taxon>Eukaryota</taxon>
        <taxon>Sar</taxon>
        <taxon>Alveolata</taxon>
        <taxon>Dinophyceae</taxon>
        <taxon>Suessiales</taxon>
        <taxon>Symbiodiniaceae</taxon>
        <taxon>Cladocopium</taxon>
    </lineage>
</organism>
<keyword evidence="4 6" id="KW-1133">Transmembrane helix</keyword>
<feature type="transmembrane region" description="Helical" evidence="6">
    <location>
        <begin position="144"/>
        <end position="162"/>
    </location>
</feature>
<evidence type="ECO:0000256" key="3">
    <source>
        <dbReference type="ARBA" id="ARBA00022837"/>
    </source>
</evidence>
<dbReference type="InterPro" id="IPR011992">
    <property type="entry name" value="EF-hand-dom_pair"/>
</dbReference>
<dbReference type="Pfam" id="PF00520">
    <property type="entry name" value="Ion_trans"/>
    <property type="match status" value="1"/>
</dbReference>
<dbReference type="InterPro" id="IPR002048">
    <property type="entry name" value="EF_hand_dom"/>
</dbReference>
<dbReference type="InterPro" id="IPR018247">
    <property type="entry name" value="EF_Hand_1_Ca_BS"/>
</dbReference>
<keyword evidence="10" id="KW-1185">Reference proteome</keyword>
<proteinExistence type="predicted"/>
<dbReference type="AlphaFoldDB" id="A0A9P1FJY4"/>
<dbReference type="InterPro" id="IPR005821">
    <property type="entry name" value="Ion_trans_dom"/>
</dbReference>
<evidence type="ECO:0000256" key="6">
    <source>
        <dbReference type="SAM" id="Phobius"/>
    </source>
</evidence>
<dbReference type="GO" id="GO:0001518">
    <property type="term" value="C:voltage-gated sodium channel complex"/>
    <property type="evidence" value="ECO:0007669"/>
    <property type="project" value="TreeGrafter"/>
</dbReference>
<evidence type="ECO:0000313" key="8">
    <source>
        <dbReference type="EMBL" id="CAI3976747.1"/>
    </source>
</evidence>
<feature type="transmembrane region" description="Helical" evidence="6">
    <location>
        <begin position="49"/>
        <end position="68"/>
    </location>
</feature>
<evidence type="ECO:0000256" key="5">
    <source>
        <dbReference type="ARBA" id="ARBA00023136"/>
    </source>
</evidence>
<dbReference type="PROSITE" id="PS50222">
    <property type="entry name" value="EF_HAND_2"/>
    <property type="match status" value="1"/>
</dbReference>
<dbReference type="GO" id="GO:0086010">
    <property type="term" value="P:membrane depolarization during action potential"/>
    <property type="evidence" value="ECO:0007669"/>
    <property type="project" value="TreeGrafter"/>
</dbReference>
<dbReference type="PROSITE" id="PS00018">
    <property type="entry name" value="EF_HAND_1"/>
    <property type="match status" value="1"/>
</dbReference>